<evidence type="ECO:0000313" key="2">
    <source>
        <dbReference type="EMBL" id="SNT64161.1"/>
    </source>
</evidence>
<dbReference type="Proteomes" id="UP000198282">
    <property type="component" value="Unassembled WGS sequence"/>
</dbReference>
<proteinExistence type="predicted"/>
<dbReference type="Gene3D" id="3.30.300.50">
    <property type="match status" value="1"/>
</dbReference>
<sequence length="158" mass="16824">MPRRHAAMTGCVLVLTALTSTATPAVAHPLATGTTAVAGLRPPPGMIQALQRDLHLTEEQAHTRLLNEVRLTEVEAGLRAKLGTRFGGSWLEGAVAQTLVVATTNSADLALITAAGATGRHVQHSLADLNEMLKVVDKQWAPSAKLYVRYVDVMSNRV</sequence>
<dbReference type="AlphaFoldDB" id="A0A239PAT9"/>
<dbReference type="InterPro" id="IPR035070">
    <property type="entry name" value="Streptogrisin_prodomain"/>
</dbReference>
<keyword evidence="1" id="KW-0732">Signal</keyword>
<accession>A0A239PAT9</accession>
<evidence type="ECO:0000256" key="1">
    <source>
        <dbReference type="SAM" id="SignalP"/>
    </source>
</evidence>
<reference evidence="2 3" key="1">
    <citation type="submission" date="2017-06" db="EMBL/GenBank/DDBJ databases">
        <authorList>
            <person name="Kim H.J."/>
            <person name="Triplett B.A."/>
        </authorList>
    </citation>
    <scope>NUCLEOTIDE SEQUENCE [LARGE SCALE GENOMIC DNA]</scope>
    <source>
        <strain evidence="2 3">CGMCC 4.2132</strain>
    </source>
</reference>
<organism evidence="2 3">
    <name type="scientific">Streptosporangium subroseum</name>
    <dbReference type="NCBI Taxonomy" id="106412"/>
    <lineage>
        <taxon>Bacteria</taxon>
        <taxon>Bacillati</taxon>
        <taxon>Actinomycetota</taxon>
        <taxon>Actinomycetes</taxon>
        <taxon>Streptosporangiales</taxon>
        <taxon>Streptosporangiaceae</taxon>
        <taxon>Streptosporangium</taxon>
    </lineage>
</organism>
<name>A0A239PAT9_9ACTN</name>
<feature type="signal peptide" evidence="1">
    <location>
        <begin position="1"/>
        <end position="27"/>
    </location>
</feature>
<feature type="non-terminal residue" evidence="2">
    <location>
        <position position="158"/>
    </location>
</feature>
<feature type="chain" id="PRO_5012105157" evidence="1">
    <location>
        <begin position="28"/>
        <end position="158"/>
    </location>
</feature>
<evidence type="ECO:0000313" key="3">
    <source>
        <dbReference type="Proteomes" id="UP000198282"/>
    </source>
</evidence>
<gene>
    <name evidence="2" type="ORF">SAMN05216276_111117</name>
</gene>
<protein>
    <submittedName>
        <fullName evidence="2">Uncharacterized protein</fullName>
    </submittedName>
</protein>
<dbReference type="EMBL" id="FZOD01000111">
    <property type="protein sequence ID" value="SNT64161.1"/>
    <property type="molecule type" value="Genomic_DNA"/>
</dbReference>
<keyword evidence="3" id="KW-1185">Reference proteome</keyword>